<evidence type="ECO:0000313" key="11">
    <source>
        <dbReference type="EMBL" id="KAL3842519.1"/>
    </source>
</evidence>
<dbReference type="InterPro" id="IPR001590">
    <property type="entry name" value="Peptidase_M12B"/>
</dbReference>
<comment type="caution">
    <text evidence="11">The sequence shown here is derived from an EMBL/GenBank/DDBJ whole genome shotgun (WGS) entry which is preliminary data.</text>
</comment>
<feature type="domain" description="Peptidase M12B" evidence="10">
    <location>
        <begin position="209"/>
        <end position="437"/>
    </location>
</feature>
<dbReference type="PANTHER" id="PTHR11905">
    <property type="entry name" value="ADAM A DISINTEGRIN AND METALLOPROTEASE DOMAIN"/>
    <property type="match status" value="1"/>
</dbReference>
<keyword evidence="9" id="KW-0732">Signal</keyword>
<dbReference type="Proteomes" id="UP001634394">
    <property type="component" value="Unassembled WGS sequence"/>
</dbReference>
<keyword evidence="2 8" id="KW-0479">Metal-binding</keyword>
<keyword evidence="4 8" id="KW-0862">Zinc</keyword>
<dbReference type="InterPro" id="IPR041645">
    <property type="entry name" value="ADAMTS_CR_2"/>
</dbReference>
<dbReference type="InterPro" id="IPR024079">
    <property type="entry name" value="MetalloPept_cat_dom_sf"/>
</dbReference>
<dbReference type="PANTHER" id="PTHR11905:SF159">
    <property type="entry name" value="ADAM METALLOPROTEASE"/>
    <property type="match status" value="1"/>
</dbReference>
<feature type="chain" id="PRO_5044777044" description="Peptidase M12B domain-containing protein" evidence="9">
    <location>
        <begin position="26"/>
        <end position="771"/>
    </location>
</feature>
<dbReference type="AlphaFoldDB" id="A0ABD3TZB8"/>
<gene>
    <name evidence="11" type="ORF">ACJMK2_020523</name>
</gene>
<feature type="binding site" evidence="8">
    <location>
        <position position="391"/>
    </location>
    <ligand>
        <name>Zn(2+)</name>
        <dbReference type="ChEBI" id="CHEBI:29105"/>
        <note>catalytic</note>
    </ligand>
</feature>
<dbReference type="GO" id="GO:0008237">
    <property type="term" value="F:metallopeptidase activity"/>
    <property type="evidence" value="ECO:0007669"/>
    <property type="project" value="UniProtKB-KW"/>
</dbReference>
<dbReference type="GO" id="GO:0006508">
    <property type="term" value="P:proteolysis"/>
    <property type="evidence" value="ECO:0007669"/>
    <property type="project" value="UniProtKB-KW"/>
</dbReference>
<evidence type="ECO:0000256" key="6">
    <source>
        <dbReference type="ARBA" id="ARBA00023157"/>
    </source>
</evidence>
<keyword evidence="7" id="KW-0325">Glycoprotein</keyword>
<name>A0ABD3TZB8_SINWO</name>
<feature type="binding site" evidence="8">
    <location>
        <position position="385"/>
    </location>
    <ligand>
        <name>Zn(2+)</name>
        <dbReference type="ChEBI" id="CHEBI:29105"/>
        <note>catalytic</note>
    </ligand>
</feature>
<keyword evidence="5" id="KW-0482">Metalloprotease</keyword>
<protein>
    <recommendedName>
        <fullName evidence="10">Peptidase M12B domain-containing protein</fullName>
    </recommendedName>
</protein>
<keyword evidence="12" id="KW-1185">Reference proteome</keyword>
<sequence length="771" mass="86358">MKISSFKCVLNWIILIMIGFSDSRADHANIAYLSHIGDVSKFLTHCQFPRSLQLKLTLGQGGEIEFKLTRNFDLNINAPMYHVTNLSRDNAVSLSDTNHVYDVAMYQDAESGVFVSAKCYQKSNSNYIPVYTGVFVQGNEEFTFRPRVEFNNSLPNGLQLYMVERKSPGSLPTHDYIFTENSIVHILNKDNGPSPPTRSRRDTAAVNSYYVDVLIVVEYSVYERWYADAKGQTANEKAAKAKKEIRRYYAHVINGVDLRYQNIGFADFEIRIKISGFVIMETPSMYPWAETRRESGREGRYQMNADQALKDFRNWINSTKFLPKHDHAVLFTGYDLFTVANGHRIAHTAGLAFIGTLCRYADSVSIIEEQGGFQSVGTTAHEIGHSLGARHDGEDNECRSDERFIMAASGMGPIPEPIRLNPWHFSACSVEYFRNFIASLLASGSTCLQETTSDPSSDVYVSEMPGQVYDVDQQCSMIWGPKSFLCRGTEFGNASTVCTAMYCRDPVSPSDCVLHSAARGTSCGNKAWCIDGICTHSKDAPQKDETCALGDQPGVAFNGLTCKELLSVSASYCYQSKVRARCCASCNKHHTWIQGCEFGDRVVGCLPWHCDQISETRKILFDCCGTCNSGQIMESTTQHQHVPHTTPYISTYPGRDCEDSVSIKGRSCQDYILRMGSSMCYSSKVLRLCCRSCARMYNVKAKGCEYGDRSPKLCSRIANVTKLDCERHAQLCCASCVRRETSDAALCSQRLELLPLAIFVLFVSLMNIRRY</sequence>
<keyword evidence="6" id="KW-1015">Disulfide bond</keyword>
<dbReference type="Pfam" id="PF01421">
    <property type="entry name" value="Reprolysin"/>
    <property type="match status" value="1"/>
</dbReference>
<proteinExistence type="predicted"/>
<dbReference type="PROSITE" id="PS50215">
    <property type="entry name" value="ADAM_MEPRO"/>
    <property type="match status" value="1"/>
</dbReference>
<dbReference type="GO" id="GO:0046872">
    <property type="term" value="F:metal ion binding"/>
    <property type="evidence" value="ECO:0007669"/>
    <property type="project" value="UniProtKB-KW"/>
</dbReference>
<keyword evidence="1" id="KW-0645">Protease</keyword>
<evidence type="ECO:0000256" key="5">
    <source>
        <dbReference type="ARBA" id="ARBA00023049"/>
    </source>
</evidence>
<feature type="signal peptide" evidence="9">
    <location>
        <begin position="1"/>
        <end position="25"/>
    </location>
</feature>
<evidence type="ECO:0000259" key="10">
    <source>
        <dbReference type="PROSITE" id="PS50215"/>
    </source>
</evidence>
<evidence type="ECO:0000256" key="7">
    <source>
        <dbReference type="ARBA" id="ARBA00023180"/>
    </source>
</evidence>
<evidence type="ECO:0000256" key="2">
    <source>
        <dbReference type="ARBA" id="ARBA00022723"/>
    </source>
</evidence>
<comment type="caution">
    <text evidence="8">Lacks conserved residue(s) required for the propagation of feature annotation.</text>
</comment>
<dbReference type="Pfam" id="PF17771">
    <property type="entry name" value="ADAMTS_CR_2"/>
    <property type="match status" value="1"/>
</dbReference>
<dbReference type="SUPFAM" id="SSF55486">
    <property type="entry name" value="Metalloproteases ('zincins'), catalytic domain"/>
    <property type="match status" value="1"/>
</dbReference>
<dbReference type="Gene3D" id="3.40.390.10">
    <property type="entry name" value="Collagenase (Catalytic Domain)"/>
    <property type="match status" value="1"/>
</dbReference>
<accession>A0ABD3TZB8</accession>
<dbReference type="EMBL" id="JBJQND010000017">
    <property type="protein sequence ID" value="KAL3842519.1"/>
    <property type="molecule type" value="Genomic_DNA"/>
</dbReference>
<reference evidence="11 12" key="1">
    <citation type="submission" date="2024-11" db="EMBL/GenBank/DDBJ databases">
        <title>Chromosome-level genome assembly of the freshwater bivalve Anodonta woodiana.</title>
        <authorList>
            <person name="Chen X."/>
        </authorList>
    </citation>
    <scope>NUCLEOTIDE SEQUENCE [LARGE SCALE GENOMIC DNA]</scope>
    <source>
        <strain evidence="11">MN2024</strain>
        <tissue evidence="11">Gills</tissue>
    </source>
</reference>
<dbReference type="Gene3D" id="3.40.1620.60">
    <property type="match status" value="1"/>
</dbReference>
<evidence type="ECO:0000256" key="8">
    <source>
        <dbReference type="PROSITE-ProRule" id="PRU00276"/>
    </source>
</evidence>
<keyword evidence="3" id="KW-0378">Hydrolase</keyword>
<evidence type="ECO:0000256" key="4">
    <source>
        <dbReference type="ARBA" id="ARBA00022833"/>
    </source>
</evidence>
<feature type="binding site" evidence="8">
    <location>
        <position position="381"/>
    </location>
    <ligand>
        <name>Zn(2+)</name>
        <dbReference type="ChEBI" id="CHEBI:29105"/>
        <note>catalytic</note>
    </ligand>
</feature>
<evidence type="ECO:0000256" key="3">
    <source>
        <dbReference type="ARBA" id="ARBA00022801"/>
    </source>
</evidence>
<evidence type="ECO:0000313" key="12">
    <source>
        <dbReference type="Proteomes" id="UP001634394"/>
    </source>
</evidence>
<feature type="active site" evidence="8">
    <location>
        <position position="382"/>
    </location>
</feature>
<evidence type="ECO:0000256" key="1">
    <source>
        <dbReference type="ARBA" id="ARBA00022670"/>
    </source>
</evidence>
<evidence type="ECO:0000256" key="9">
    <source>
        <dbReference type="SAM" id="SignalP"/>
    </source>
</evidence>
<organism evidence="11 12">
    <name type="scientific">Sinanodonta woodiana</name>
    <name type="common">Chinese pond mussel</name>
    <name type="synonym">Anodonta woodiana</name>
    <dbReference type="NCBI Taxonomy" id="1069815"/>
    <lineage>
        <taxon>Eukaryota</taxon>
        <taxon>Metazoa</taxon>
        <taxon>Spiralia</taxon>
        <taxon>Lophotrochozoa</taxon>
        <taxon>Mollusca</taxon>
        <taxon>Bivalvia</taxon>
        <taxon>Autobranchia</taxon>
        <taxon>Heteroconchia</taxon>
        <taxon>Palaeoheterodonta</taxon>
        <taxon>Unionida</taxon>
        <taxon>Unionoidea</taxon>
        <taxon>Unionidae</taxon>
        <taxon>Unioninae</taxon>
        <taxon>Sinanodonta</taxon>
    </lineage>
</organism>